<dbReference type="InterPro" id="IPR012112">
    <property type="entry name" value="REV1"/>
</dbReference>
<dbReference type="InterPro" id="IPR038401">
    <property type="entry name" value="Rev1_C_sf"/>
</dbReference>
<dbReference type="InterPro" id="IPR025527">
    <property type="entry name" value="HUWE1/Rev1_UBM"/>
</dbReference>
<keyword evidence="8 14" id="KW-0227">DNA damage</keyword>
<sequence length="1224" mass="134761">MANSFHASDKNSKDTVKRFESHEFVDEDGEEYGGSSFGGFGDYFRNKKIKLQNKDAHIRETYKSENAPQLFKGMAMYVNGYTQPSLNDLNIMVVRHGGVFIQYLDGKTQVTHIIATALTPKKKVEFAKYKIVKPAWVVDSIETGVLLPWTDYRVVEGDQNQGLLGFGGFKPNAYTQSQGDGKILSQRNRPNSSYREFTGKRKSTAARLLSRSGEDGPSSTSQSFGSFVKETQLDAQWVPPSKQPSSPLLEDEEMIESPPAIPEFHEPVLLSFSDEKSEEETLQDSHLIVPAGLSGSSSKSRLLQNDLRSSQDPFKDDDESLLAQGVVTQIEGPADSESPILSEGDEDRLNGPNAELLDSEYPPSLVHKKQKLTALENNSNLLSNPKVRQNTVLNPEFLTKYYSESRLHHLSQWKADLKSYFQSLTSQTPRRPKPSSSANRYILHVDFDCFFASVSAKSRPDLFGKPIGVGHSSGPSSEIASCNYVARDSGVKNGMWMKQALELCPNLVILPYDFPAYETASKAFYTVLMGVGAGVVQSVSIDEALLDITNLISGRGMTVAEEHTKAFEISKSIRDGVRAKTGCEVSVGAGANVLLAKLALRKAKPAGQYHLKPDEFVEFVSHLKVRDLPGVGYNLSQKIQEDLSIETVGELRDVAKDKLKRVMGPKTGEKLFEYARGIDKQEVGDVTVRKSVTVDVNWGVRFETSTQVTEFMYNLAGELSRRLSSQNLRGMHLSLKLMKRAPDAPLNPPKYLGHGQCDTFNKSAVLGVATNDKEIIGKEMCSALKTFNCPPEEIRGLGITMTKLAPVNTSVSGSSQRKLNFSRQIAIEPPTSFDSTMLPPPIPAVDKGKRRASPEPTQRENQAAIRLSKLNMPPMLSQFLVPTQIDESVLNSLPEDMRDKILAEQQKKQACKEQPMAPPVALKPKPVPPRTIAFTQLPAQSQLDPSVLDELPEDIRAEILAEYGRAGASGSGTSTSRTIGVVSNIPLPKPQTPNKSRITTAITGPSNVKKQTPKKKTPVTTNTLGFSHPSTSTRKSEPPSSTPPEALGIDPAFLAELPPEIREEVIAQARADKKRAEAKAASLAVAKKNLSRQPAAVQPPGNNQRKVVTIQARKRSILQGASTLNDVRNLITNWHNSARIEGPHVEDVEDVVGWLRTVVTDERDLEKAVNVVKWLEWVVDEGQGHLEWGVALEMCKSGVREEAQKRGLRGIDVETKRLYVVLKL</sequence>
<keyword evidence="16" id="KW-0175">Coiled coil</keyword>
<dbReference type="GO" id="GO:0070987">
    <property type="term" value="P:error-free translesion synthesis"/>
    <property type="evidence" value="ECO:0007669"/>
    <property type="project" value="UniProtKB-ARBA"/>
</dbReference>
<evidence type="ECO:0000256" key="6">
    <source>
        <dbReference type="ARBA" id="ARBA00022695"/>
    </source>
</evidence>
<feature type="region of interest" description="Disordered" evidence="17">
    <location>
        <begin position="982"/>
        <end position="1048"/>
    </location>
</feature>
<evidence type="ECO:0000259" key="18">
    <source>
        <dbReference type="PROSITE" id="PS50172"/>
    </source>
</evidence>
<evidence type="ECO:0000256" key="17">
    <source>
        <dbReference type="SAM" id="MobiDB-lite"/>
    </source>
</evidence>
<keyword evidence="7 15" id="KW-0479">Metal-binding</keyword>
<name>A0A7C8R581_ORBOL</name>
<dbReference type="InterPro" id="IPR001357">
    <property type="entry name" value="BRCT_dom"/>
</dbReference>
<feature type="region of interest" description="Disordered" evidence="17">
    <location>
        <begin position="329"/>
        <end position="363"/>
    </location>
</feature>
<feature type="region of interest" description="Disordered" evidence="17">
    <location>
        <begin position="177"/>
        <end position="225"/>
    </location>
</feature>
<reference evidence="20 21" key="1">
    <citation type="submission" date="2019-06" db="EMBL/GenBank/DDBJ databases">
        <authorList>
            <person name="Palmer J.M."/>
        </authorList>
    </citation>
    <scope>NUCLEOTIDE SEQUENCE [LARGE SCALE GENOMIC DNA]</scope>
    <source>
        <strain evidence="20 21">TWF191</strain>
    </source>
</reference>
<feature type="binding site" evidence="15">
    <location>
        <position position="543"/>
    </location>
    <ligand>
        <name>Mg(2+)</name>
        <dbReference type="ChEBI" id="CHEBI:18420"/>
        <label>1</label>
    </ligand>
</feature>
<dbReference type="Gene3D" id="3.40.1170.60">
    <property type="match status" value="1"/>
</dbReference>
<feature type="compositionally biased region" description="Polar residues" evidence="17">
    <location>
        <begin position="992"/>
        <end position="1006"/>
    </location>
</feature>
<dbReference type="CDD" id="cd01701">
    <property type="entry name" value="PolY_Rev1"/>
    <property type="match status" value="1"/>
</dbReference>
<evidence type="ECO:0000313" key="20">
    <source>
        <dbReference type="EMBL" id="KAF3231295.1"/>
    </source>
</evidence>
<dbReference type="FunFam" id="3.40.50.10190:FF:000011">
    <property type="entry name" value="DNA repair protein REV1"/>
    <property type="match status" value="1"/>
</dbReference>
<dbReference type="PANTHER" id="PTHR45990:SF1">
    <property type="entry name" value="DNA REPAIR PROTEIN REV1"/>
    <property type="match status" value="1"/>
</dbReference>
<dbReference type="EMBL" id="WIPF01000004">
    <property type="protein sequence ID" value="KAF3231295.1"/>
    <property type="molecule type" value="Genomic_DNA"/>
</dbReference>
<dbReference type="Gene3D" id="3.30.70.270">
    <property type="match status" value="1"/>
</dbReference>
<keyword evidence="9 15" id="KW-0460">Magnesium</keyword>
<dbReference type="Gene3D" id="6.10.250.1490">
    <property type="match status" value="1"/>
</dbReference>
<feature type="domain" description="UmuC" evidence="19">
    <location>
        <begin position="442"/>
        <end position="632"/>
    </location>
</feature>
<dbReference type="GO" id="GO:0003684">
    <property type="term" value="F:damaged DNA binding"/>
    <property type="evidence" value="ECO:0007669"/>
    <property type="project" value="UniProtKB-UniRule"/>
</dbReference>
<dbReference type="Pfam" id="PF16589">
    <property type="entry name" value="BRCT_2"/>
    <property type="match status" value="1"/>
</dbReference>
<keyword evidence="11 14" id="KW-0234">DNA repair</keyword>
<comment type="similarity">
    <text evidence="2 14">Belongs to the DNA polymerase type-Y family.</text>
</comment>
<evidence type="ECO:0000256" key="5">
    <source>
        <dbReference type="ARBA" id="ARBA00022679"/>
    </source>
</evidence>
<dbReference type="PROSITE" id="PS50173">
    <property type="entry name" value="UMUC"/>
    <property type="match status" value="1"/>
</dbReference>
<dbReference type="GO" id="GO:0046872">
    <property type="term" value="F:metal ion binding"/>
    <property type="evidence" value="ECO:0007669"/>
    <property type="project" value="UniProtKB-KW"/>
</dbReference>
<dbReference type="Gene3D" id="1.20.58.1280">
    <property type="entry name" value="DNA repair protein Rev1, C-terminal domain"/>
    <property type="match status" value="1"/>
</dbReference>
<dbReference type="InterPro" id="IPR053848">
    <property type="entry name" value="IMS_HHH_1"/>
</dbReference>
<feature type="region of interest" description="Disordered" evidence="17">
    <location>
        <begin position="830"/>
        <end position="860"/>
    </location>
</feature>
<dbReference type="GO" id="GO:0005634">
    <property type="term" value="C:nucleus"/>
    <property type="evidence" value="ECO:0007669"/>
    <property type="project" value="UniProtKB-SubCell"/>
</dbReference>
<dbReference type="Gene3D" id="3.40.50.10190">
    <property type="entry name" value="BRCT domain"/>
    <property type="match status" value="1"/>
</dbReference>
<evidence type="ECO:0000256" key="2">
    <source>
        <dbReference type="ARBA" id="ARBA00010945"/>
    </source>
</evidence>
<dbReference type="PIRSF" id="PIRSF036573">
    <property type="entry name" value="REV1"/>
    <property type="match status" value="1"/>
</dbReference>
<keyword evidence="12 14" id="KW-0539">Nucleus</keyword>
<evidence type="ECO:0000256" key="1">
    <source>
        <dbReference type="ARBA" id="ARBA00004123"/>
    </source>
</evidence>
<feature type="binding site" evidence="15">
    <location>
        <position position="446"/>
    </location>
    <ligand>
        <name>Mg(2+)</name>
        <dbReference type="ChEBI" id="CHEBI:18420"/>
        <label>1</label>
    </ligand>
</feature>
<evidence type="ECO:0000256" key="10">
    <source>
        <dbReference type="ARBA" id="ARBA00023125"/>
    </source>
</evidence>
<evidence type="ECO:0000313" key="21">
    <source>
        <dbReference type="Proteomes" id="UP000483672"/>
    </source>
</evidence>
<dbReference type="SUPFAM" id="SSF52113">
    <property type="entry name" value="BRCT domain"/>
    <property type="match status" value="1"/>
</dbReference>
<comment type="function">
    <text evidence="13">Deoxycytidyl transferase involved in DNA repair. Transfers a dCMP residue from dCTP to the 3'-end of a DNA primer in a template-dependent reaction. May assist in the first step in the bypass of abasic lesions by the insertion of a nucleotide opposite the lesion. Required for normal induction of mutations by physical and chemical agents. Involved in mitochondrial DNA mutagenesis.</text>
</comment>
<dbReference type="InterPro" id="IPR001126">
    <property type="entry name" value="UmuC"/>
</dbReference>
<feature type="region of interest" description="Disordered" evidence="17">
    <location>
        <begin position="281"/>
        <end position="317"/>
    </location>
</feature>
<dbReference type="SUPFAM" id="SSF56672">
    <property type="entry name" value="DNA/RNA polymerases"/>
    <property type="match status" value="1"/>
</dbReference>
<feature type="compositionally biased region" description="Low complexity" evidence="17">
    <location>
        <begin position="292"/>
        <end position="303"/>
    </location>
</feature>
<evidence type="ECO:0000256" key="16">
    <source>
        <dbReference type="SAM" id="Coils"/>
    </source>
</evidence>
<accession>A0A7C8R581</accession>
<comment type="caution">
    <text evidence="20">The sequence shown here is derived from an EMBL/GenBank/DDBJ whole genome shotgun (WGS) entry which is preliminary data.</text>
</comment>
<evidence type="ECO:0000256" key="15">
    <source>
        <dbReference type="PIRSR" id="PIRSR036573-2"/>
    </source>
</evidence>
<dbReference type="InterPro" id="IPR036420">
    <property type="entry name" value="BRCT_dom_sf"/>
</dbReference>
<dbReference type="InterPro" id="IPR043502">
    <property type="entry name" value="DNA/RNA_pol_sf"/>
</dbReference>
<dbReference type="GO" id="GO:0042276">
    <property type="term" value="P:error-prone translesion synthesis"/>
    <property type="evidence" value="ECO:0007669"/>
    <property type="project" value="InterPro"/>
</dbReference>
<gene>
    <name evidence="20" type="primary">REV1</name>
    <name evidence="20" type="ORF">TWF191_006784</name>
</gene>
<dbReference type="Pfam" id="PF16727">
    <property type="entry name" value="REV1_C"/>
    <property type="match status" value="1"/>
</dbReference>
<feature type="binding site" evidence="15">
    <location>
        <position position="542"/>
    </location>
    <ligand>
        <name>Mg(2+)</name>
        <dbReference type="ChEBI" id="CHEBI:18420"/>
        <label>1</label>
    </ligand>
</feature>
<dbReference type="PANTHER" id="PTHR45990">
    <property type="entry name" value="DNA REPAIR PROTEIN REV1"/>
    <property type="match status" value="1"/>
</dbReference>
<proteinExistence type="inferred from homology"/>
<dbReference type="EC" id="2.7.7.-" evidence="14"/>
<dbReference type="Pfam" id="PF14377">
    <property type="entry name" value="UBM"/>
    <property type="match status" value="3"/>
</dbReference>
<evidence type="ECO:0000256" key="4">
    <source>
        <dbReference type="ARBA" id="ARBA00022634"/>
    </source>
</evidence>
<evidence type="ECO:0000256" key="9">
    <source>
        <dbReference type="ARBA" id="ARBA00022842"/>
    </source>
</evidence>
<feature type="coiled-coil region" evidence="16">
    <location>
        <begin position="1066"/>
        <end position="1093"/>
    </location>
</feature>
<keyword evidence="6 14" id="KW-0548">Nucleotidyltransferase</keyword>
<feature type="compositionally biased region" description="Polar residues" evidence="17">
    <location>
        <begin position="177"/>
        <end position="195"/>
    </location>
</feature>
<dbReference type="CDD" id="cd17719">
    <property type="entry name" value="BRCT_Rev1"/>
    <property type="match status" value="1"/>
</dbReference>
<dbReference type="Gene3D" id="1.10.150.20">
    <property type="entry name" value="5' to 3' exonuclease, C-terminal subdomain"/>
    <property type="match status" value="1"/>
</dbReference>
<dbReference type="SUPFAM" id="SSF100879">
    <property type="entry name" value="Lesion bypass DNA polymerase (Y-family), little finger domain"/>
    <property type="match status" value="1"/>
</dbReference>
<evidence type="ECO:0000256" key="13">
    <source>
        <dbReference type="ARBA" id="ARBA00058985"/>
    </source>
</evidence>
<dbReference type="Gene3D" id="6.10.250.1630">
    <property type="match status" value="3"/>
</dbReference>
<evidence type="ECO:0000256" key="3">
    <source>
        <dbReference type="ARBA" id="ARBA00020399"/>
    </source>
</evidence>
<dbReference type="Pfam" id="PF00817">
    <property type="entry name" value="IMS"/>
    <property type="match status" value="1"/>
</dbReference>
<dbReference type="GO" id="GO:0006281">
    <property type="term" value="P:DNA repair"/>
    <property type="evidence" value="ECO:0007669"/>
    <property type="project" value="UniProtKB-KW"/>
</dbReference>
<evidence type="ECO:0000256" key="12">
    <source>
        <dbReference type="ARBA" id="ARBA00023242"/>
    </source>
</evidence>
<dbReference type="Proteomes" id="UP000483672">
    <property type="component" value="Unassembled WGS sequence"/>
</dbReference>
<dbReference type="InterPro" id="IPR043128">
    <property type="entry name" value="Rev_trsase/Diguanyl_cyclase"/>
</dbReference>
<dbReference type="InterPro" id="IPR017961">
    <property type="entry name" value="DNA_pol_Y-fam_little_finger"/>
</dbReference>
<dbReference type="SMART" id="SM00292">
    <property type="entry name" value="BRCT"/>
    <property type="match status" value="1"/>
</dbReference>
<evidence type="ECO:0000256" key="11">
    <source>
        <dbReference type="ARBA" id="ARBA00023204"/>
    </source>
</evidence>
<evidence type="ECO:0000259" key="19">
    <source>
        <dbReference type="PROSITE" id="PS50173"/>
    </source>
</evidence>
<dbReference type="Pfam" id="PF11799">
    <property type="entry name" value="IMS_C"/>
    <property type="match status" value="1"/>
</dbReference>
<dbReference type="PROSITE" id="PS50172">
    <property type="entry name" value="BRCT"/>
    <property type="match status" value="1"/>
</dbReference>
<protein>
    <recommendedName>
        <fullName evidence="3 14">DNA repair protein REV1</fullName>
        <ecNumber evidence="14">2.7.7.-</ecNumber>
    </recommendedName>
</protein>
<organism evidence="20 21">
    <name type="scientific">Orbilia oligospora</name>
    <name type="common">Nematode-trapping fungus</name>
    <name type="synonym">Arthrobotrys oligospora</name>
    <dbReference type="NCBI Taxonomy" id="2813651"/>
    <lineage>
        <taxon>Eukaryota</taxon>
        <taxon>Fungi</taxon>
        <taxon>Dikarya</taxon>
        <taxon>Ascomycota</taxon>
        <taxon>Pezizomycotina</taxon>
        <taxon>Orbiliomycetes</taxon>
        <taxon>Orbiliales</taxon>
        <taxon>Orbiliaceae</taxon>
        <taxon>Orbilia</taxon>
    </lineage>
</organism>
<evidence type="ECO:0000256" key="8">
    <source>
        <dbReference type="ARBA" id="ARBA00022763"/>
    </source>
</evidence>
<evidence type="ECO:0000256" key="7">
    <source>
        <dbReference type="ARBA" id="ARBA00022723"/>
    </source>
</evidence>
<dbReference type="Gene3D" id="3.30.1490.100">
    <property type="entry name" value="DNA polymerase, Y-family, little finger domain"/>
    <property type="match status" value="1"/>
</dbReference>
<dbReference type="GO" id="GO:0017125">
    <property type="term" value="F:deoxycytidyl transferase activity"/>
    <property type="evidence" value="ECO:0007669"/>
    <property type="project" value="TreeGrafter"/>
</dbReference>
<comment type="subcellular location">
    <subcellularLocation>
        <location evidence="1 14">Nucleus</location>
    </subcellularLocation>
</comment>
<keyword evidence="4 14" id="KW-0237">DNA synthesis</keyword>
<dbReference type="Pfam" id="PF21999">
    <property type="entry name" value="IMS_HHH_1"/>
    <property type="match status" value="1"/>
</dbReference>
<feature type="domain" description="BRCT" evidence="18">
    <location>
        <begin position="66"/>
        <end position="154"/>
    </location>
</feature>
<comment type="cofactor">
    <cofactor evidence="15">
        <name>Mg(2+)</name>
        <dbReference type="ChEBI" id="CHEBI:18420"/>
    </cofactor>
    <text evidence="15">Binds 2 magnesium ions.</text>
</comment>
<dbReference type="FunFam" id="3.30.1490.100:FF:000001">
    <property type="entry name" value="DNA repair protein REV1"/>
    <property type="match status" value="1"/>
</dbReference>
<dbReference type="GO" id="GO:0003887">
    <property type="term" value="F:DNA-directed DNA polymerase activity"/>
    <property type="evidence" value="ECO:0007669"/>
    <property type="project" value="InterPro"/>
</dbReference>
<dbReference type="InterPro" id="IPR036775">
    <property type="entry name" value="DNA_pol_Y-fam_lit_finger_sf"/>
</dbReference>
<keyword evidence="5 14" id="KW-0808">Transferase</keyword>
<feature type="compositionally biased region" description="Polar residues" evidence="17">
    <location>
        <begin position="1024"/>
        <end position="1033"/>
    </location>
</feature>
<dbReference type="AlphaFoldDB" id="A0A7C8R581"/>
<keyword evidence="10 14" id="KW-0238">DNA-binding</keyword>
<evidence type="ECO:0000256" key="14">
    <source>
        <dbReference type="PIRNR" id="PIRNR036573"/>
    </source>
</evidence>
<dbReference type="InterPro" id="IPR031991">
    <property type="entry name" value="Rev1_C"/>
</dbReference>